<organism evidence="2 3">
    <name type="scientific">Hippocampus comes</name>
    <name type="common">Tiger tail seahorse</name>
    <dbReference type="NCBI Taxonomy" id="109280"/>
    <lineage>
        <taxon>Eukaryota</taxon>
        <taxon>Metazoa</taxon>
        <taxon>Chordata</taxon>
        <taxon>Craniata</taxon>
        <taxon>Vertebrata</taxon>
        <taxon>Euteleostomi</taxon>
        <taxon>Actinopterygii</taxon>
        <taxon>Neopterygii</taxon>
        <taxon>Teleostei</taxon>
        <taxon>Neoteleostei</taxon>
        <taxon>Acanthomorphata</taxon>
        <taxon>Syngnathiaria</taxon>
        <taxon>Syngnathiformes</taxon>
        <taxon>Syngnathoidei</taxon>
        <taxon>Syngnathidae</taxon>
        <taxon>Hippocampus</taxon>
    </lineage>
</organism>
<evidence type="ECO:0000313" key="3">
    <source>
        <dbReference type="Proteomes" id="UP000264820"/>
    </source>
</evidence>
<dbReference type="Ensembl" id="ENSHCOT00000025558.1">
    <property type="protein sequence ID" value="ENSHCOP00000022973.1"/>
    <property type="gene ID" value="ENSHCOG00000011129.1"/>
</dbReference>
<feature type="region of interest" description="Disordered" evidence="1">
    <location>
        <begin position="380"/>
        <end position="495"/>
    </location>
</feature>
<feature type="region of interest" description="Disordered" evidence="1">
    <location>
        <begin position="245"/>
        <end position="278"/>
    </location>
</feature>
<dbReference type="Proteomes" id="UP000264820">
    <property type="component" value="Unplaced"/>
</dbReference>
<dbReference type="PANTHER" id="PTHR15692">
    <property type="entry name" value="MASTERMIND-LIKE"/>
    <property type="match status" value="1"/>
</dbReference>
<protein>
    <recommendedName>
        <fullName evidence="4">Mastermind-like protein 2</fullName>
    </recommendedName>
</protein>
<dbReference type="GO" id="GO:0007221">
    <property type="term" value="P:positive regulation of transcription of Notch receptor target"/>
    <property type="evidence" value="ECO:0007669"/>
    <property type="project" value="InterPro"/>
</dbReference>
<accession>A0A3Q2ZA29</accession>
<feature type="region of interest" description="Disordered" evidence="1">
    <location>
        <begin position="535"/>
        <end position="556"/>
    </location>
</feature>
<feature type="region of interest" description="Disordered" evidence="1">
    <location>
        <begin position="304"/>
        <end position="365"/>
    </location>
</feature>
<feature type="compositionally biased region" description="Pro residues" evidence="1">
    <location>
        <begin position="401"/>
        <end position="410"/>
    </location>
</feature>
<name>A0A3Q2ZA29_HIPCM</name>
<proteinExistence type="predicted"/>
<dbReference type="STRING" id="109280.ENSHCOP00000022973"/>
<dbReference type="GO" id="GO:0005654">
    <property type="term" value="C:nucleoplasm"/>
    <property type="evidence" value="ECO:0007669"/>
    <property type="project" value="TreeGrafter"/>
</dbReference>
<feature type="region of interest" description="Disordered" evidence="1">
    <location>
        <begin position="182"/>
        <end position="217"/>
    </location>
</feature>
<feature type="region of interest" description="Disordered" evidence="1">
    <location>
        <begin position="52"/>
        <end position="71"/>
    </location>
</feature>
<feature type="compositionally biased region" description="Polar residues" evidence="1">
    <location>
        <begin position="332"/>
        <end position="349"/>
    </location>
</feature>
<evidence type="ECO:0000313" key="2">
    <source>
        <dbReference type="Ensembl" id="ENSHCOP00000022973.1"/>
    </source>
</evidence>
<dbReference type="InterPro" id="IPR046369">
    <property type="entry name" value="MAML1-3"/>
</dbReference>
<keyword evidence="3" id="KW-1185">Reference proteome</keyword>
<dbReference type="PANTHER" id="PTHR15692:SF9">
    <property type="entry name" value="MASTERMIND-LIKE PROTEIN 2"/>
    <property type="match status" value="1"/>
</dbReference>
<reference evidence="2" key="1">
    <citation type="submission" date="2025-08" db="UniProtKB">
        <authorList>
            <consortium name="Ensembl"/>
        </authorList>
    </citation>
    <scope>IDENTIFICATION</scope>
</reference>
<feature type="compositionally biased region" description="Low complexity" evidence="1">
    <location>
        <begin position="251"/>
        <end position="266"/>
    </location>
</feature>
<dbReference type="AlphaFoldDB" id="A0A3Q2ZA29"/>
<dbReference type="GO" id="GO:0003713">
    <property type="term" value="F:transcription coactivator activity"/>
    <property type="evidence" value="ECO:0007669"/>
    <property type="project" value="InterPro"/>
</dbReference>
<dbReference type="GeneTree" id="ENSGT00950000183201"/>
<sequence>MLDEDWIKLQGSLRRKLEGHAPKHNSVSCSFSGSDFKRVRLETGGGLGRGPCNHGLSHAHSSQAHSSAGGKNYVMPDVFDATLKEMKKEPGEAQSSCSRSRADAVFDFKDEGGAQIDPELQDLFDELTKSVPPLNDLDLEKMLKQDDAFGLDLGRPGSTGLGSPLERPIKMERSPDYAQVHVSSPQLRPASAGPSLALTAPTAAQKAGAQQSGPPRSMPCWPEISHAEQLKQMAANQHQPGTLLHHQHHQAPPAGLAGWGPAMGPAFQDKGARPRLPQHSKGVANCLFKSNGVHHVEMKPLAAKPTLHFSPKSVPPLPPSSGRMMPMMAGNKTANHPQQLSPPDAQNHTNPPPPPLHFQNQQMSSSTALLQEGTLPFKLSQHQQGVPPGPRLTTNGGVGQPRPPLPPHPLRAPAKSPAMHRQLSQLHRAEKDTSPDQFSRHLTRPPPDYKRSVVGGNIFPGANPSQSSSAVPEKDLHSMSCHLPGGPASELSSSEHRFDCHPPSCIGQFPSPNRLAPNHNKVRFLGPNAQGNTFGMSNGTGGPHPRPAADPHSSRVAGQVPGAVMTNVSWCSAAKPVGLARRNDTLDLPLNHQYQQRPGGPPNQVAPDLQMLIRDAGSRPTQANINQSSPEQQVPAVGNFAETASGGYQSARTNRVTFDFLPEGDNTVPGINTDSDFIDSLLKSGSGNDDWMKDINLDEILGSHA</sequence>
<evidence type="ECO:0008006" key="4">
    <source>
        <dbReference type="Google" id="ProtNLM"/>
    </source>
</evidence>
<evidence type="ECO:0000256" key="1">
    <source>
        <dbReference type="SAM" id="MobiDB-lite"/>
    </source>
</evidence>
<reference evidence="2" key="2">
    <citation type="submission" date="2025-09" db="UniProtKB">
        <authorList>
            <consortium name="Ensembl"/>
        </authorList>
    </citation>
    <scope>IDENTIFICATION</scope>
</reference>
<feature type="compositionally biased region" description="Low complexity" evidence="1">
    <location>
        <begin position="58"/>
        <end position="68"/>
    </location>
</feature>